<evidence type="ECO:0000256" key="2">
    <source>
        <dbReference type="ARBA" id="ARBA00022448"/>
    </source>
</evidence>
<feature type="transmembrane region" description="Helical" evidence="7">
    <location>
        <begin position="78"/>
        <end position="102"/>
    </location>
</feature>
<dbReference type="AlphaFoldDB" id="A0A9D9D9K2"/>
<evidence type="ECO:0000256" key="1">
    <source>
        <dbReference type="ARBA" id="ARBA00004127"/>
    </source>
</evidence>
<dbReference type="NCBIfam" id="NF009070">
    <property type="entry name" value="PRK12405.1"/>
    <property type="match status" value="1"/>
</dbReference>
<accession>A0A9D9D9K2</accession>
<dbReference type="Pfam" id="PF02508">
    <property type="entry name" value="Rnf-Nqr"/>
    <property type="match status" value="1"/>
</dbReference>
<reference evidence="8" key="1">
    <citation type="submission" date="2020-10" db="EMBL/GenBank/DDBJ databases">
        <authorList>
            <person name="Gilroy R."/>
        </authorList>
    </citation>
    <scope>NUCLEOTIDE SEQUENCE</scope>
    <source>
        <strain evidence="8">1748</strain>
    </source>
</reference>
<keyword evidence="6 7" id="KW-0472">Membrane</keyword>
<dbReference type="PIRSF" id="PIRSF006102">
    <property type="entry name" value="NQR_DE"/>
    <property type="match status" value="1"/>
</dbReference>
<evidence type="ECO:0000256" key="4">
    <source>
        <dbReference type="ARBA" id="ARBA00022967"/>
    </source>
</evidence>
<evidence type="ECO:0000313" key="8">
    <source>
        <dbReference type="EMBL" id="MBO8414494.1"/>
    </source>
</evidence>
<evidence type="ECO:0000256" key="5">
    <source>
        <dbReference type="ARBA" id="ARBA00022989"/>
    </source>
</evidence>
<name>A0A9D9D9K2_9BACL</name>
<sequence length="228" mass="24742">MEENVKKKGACKKIFLAGILSENPILALTLGLCPTIIATQSLDNAIGMSVAVLFVLFFSNTIVSLIRKLIPSEIRIPVYIVIIASLVTCVQLLMQAFMPTVAESLGEFLPLITVNCIILGRAEAFAGKNTVGHSMLDALGMSCGFAIACIVIALFREFLGTGGWTLTNPFDSSMSVSFLPLADYKISLMVQAPGGFLWIGIIIGLFKLMLEKIEKRQLQKQMKLAPNK</sequence>
<comment type="subcellular location">
    <subcellularLocation>
        <location evidence="1">Endomembrane system</location>
        <topology evidence="1">Multi-pass membrane protein</topology>
    </subcellularLocation>
</comment>
<feature type="transmembrane region" description="Helical" evidence="7">
    <location>
        <begin position="108"/>
        <end position="126"/>
    </location>
</feature>
<evidence type="ECO:0000256" key="6">
    <source>
        <dbReference type="ARBA" id="ARBA00023136"/>
    </source>
</evidence>
<gene>
    <name evidence="8" type="primary">rsxE</name>
    <name evidence="8" type="ORF">IAC78_03370</name>
</gene>
<dbReference type="InterPro" id="IPR003667">
    <property type="entry name" value="NqrDE/RnfAE"/>
</dbReference>
<feature type="transmembrane region" description="Helical" evidence="7">
    <location>
        <begin position="186"/>
        <end position="210"/>
    </location>
</feature>
<keyword evidence="5 7" id="KW-1133">Transmembrane helix</keyword>
<organism evidence="8 9">
    <name type="scientific">Candidatus Scatoplasma merdavium</name>
    <dbReference type="NCBI Taxonomy" id="2840932"/>
    <lineage>
        <taxon>Bacteria</taxon>
        <taxon>Bacillati</taxon>
        <taxon>Bacillota</taxon>
        <taxon>Bacilli</taxon>
        <taxon>Bacillales</taxon>
        <taxon>Candidatus Scatoplasma</taxon>
    </lineage>
</organism>
<evidence type="ECO:0000313" key="9">
    <source>
        <dbReference type="Proteomes" id="UP000823629"/>
    </source>
</evidence>
<feature type="transmembrane region" description="Helical" evidence="7">
    <location>
        <begin position="138"/>
        <end position="166"/>
    </location>
</feature>
<evidence type="ECO:0000256" key="3">
    <source>
        <dbReference type="ARBA" id="ARBA00022692"/>
    </source>
</evidence>
<dbReference type="EMBL" id="JADING010000094">
    <property type="protein sequence ID" value="MBO8414494.1"/>
    <property type="molecule type" value="Genomic_DNA"/>
</dbReference>
<dbReference type="GO" id="GO:0012505">
    <property type="term" value="C:endomembrane system"/>
    <property type="evidence" value="ECO:0007669"/>
    <property type="project" value="UniProtKB-SubCell"/>
</dbReference>
<protein>
    <submittedName>
        <fullName evidence="8">Electron transport complex subunit RsxE</fullName>
    </submittedName>
</protein>
<keyword evidence="4" id="KW-1278">Translocase</keyword>
<dbReference type="PANTHER" id="PTHR30586:SF0">
    <property type="entry name" value="ION-TRANSLOCATING OXIDOREDUCTASE COMPLEX SUBUNIT E"/>
    <property type="match status" value="1"/>
</dbReference>
<dbReference type="Proteomes" id="UP000823629">
    <property type="component" value="Unassembled WGS sequence"/>
</dbReference>
<feature type="transmembrane region" description="Helical" evidence="7">
    <location>
        <begin position="14"/>
        <end position="39"/>
    </location>
</feature>
<evidence type="ECO:0000256" key="7">
    <source>
        <dbReference type="SAM" id="Phobius"/>
    </source>
</evidence>
<dbReference type="GO" id="GO:0005886">
    <property type="term" value="C:plasma membrane"/>
    <property type="evidence" value="ECO:0007669"/>
    <property type="project" value="TreeGrafter"/>
</dbReference>
<keyword evidence="2" id="KW-0813">Transport</keyword>
<proteinExistence type="predicted"/>
<keyword evidence="3 7" id="KW-0812">Transmembrane</keyword>
<reference evidence="8" key="2">
    <citation type="journal article" date="2021" name="PeerJ">
        <title>Extensive microbial diversity within the chicken gut microbiome revealed by metagenomics and culture.</title>
        <authorList>
            <person name="Gilroy R."/>
            <person name="Ravi A."/>
            <person name="Getino M."/>
            <person name="Pursley I."/>
            <person name="Horton D.L."/>
            <person name="Alikhan N.F."/>
            <person name="Baker D."/>
            <person name="Gharbi K."/>
            <person name="Hall N."/>
            <person name="Watson M."/>
            <person name="Adriaenssens E.M."/>
            <person name="Foster-Nyarko E."/>
            <person name="Jarju S."/>
            <person name="Secka A."/>
            <person name="Antonio M."/>
            <person name="Oren A."/>
            <person name="Chaudhuri R.R."/>
            <person name="La Ragione R."/>
            <person name="Hildebrand F."/>
            <person name="Pallen M.J."/>
        </authorList>
    </citation>
    <scope>NUCLEOTIDE SEQUENCE</scope>
    <source>
        <strain evidence="8">1748</strain>
    </source>
</reference>
<comment type="caution">
    <text evidence="8">The sequence shown here is derived from an EMBL/GenBank/DDBJ whole genome shotgun (WGS) entry which is preliminary data.</text>
</comment>
<dbReference type="PANTHER" id="PTHR30586">
    <property type="entry name" value="ELECTRON TRANSPORT COMPLEX PROTEIN RNFE"/>
    <property type="match status" value="1"/>
</dbReference>
<feature type="transmembrane region" description="Helical" evidence="7">
    <location>
        <begin position="45"/>
        <end position="66"/>
    </location>
</feature>